<proteinExistence type="predicted"/>
<gene>
    <name evidence="3" type="ORF">ACEZDJ_31860</name>
</gene>
<reference evidence="3 4" key="1">
    <citation type="submission" date="2024-09" db="EMBL/GenBank/DDBJ databases">
        <authorList>
            <person name="Lee S.D."/>
        </authorList>
    </citation>
    <scope>NUCLEOTIDE SEQUENCE [LARGE SCALE GENOMIC DNA]</scope>
    <source>
        <strain evidence="3 4">N1-5</strain>
    </source>
</reference>
<dbReference type="PANTHER" id="PTHR38441">
    <property type="entry name" value="INTEGRAL MEMBRANE PROTEIN-RELATED"/>
    <property type="match status" value="1"/>
</dbReference>
<evidence type="ECO:0000256" key="1">
    <source>
        <dbReference type="SAM" id="MobiDB-lite"/>
    </source>
</evidence>
<feature type="region of interest" description="Disordered" evidence="1">
    <location>
        <begin position="1"/>
        <end position="109"/>
    </location>
</feature>
<evidence type="ECO:0000313" key="4">
    <source>
        <dbReference type="Proteomes" id="UP001592528"/>
    </source>
</evidence>
<feature type="compositionally biased region" description="Low complexity" evidence="1">
    <location>
        <begin position="31"/>
        <end position="81"/>
    </location>
</feature>
<protein>
    <submittedName>
        <fullName evidence="3">DUF485 domain-containing protein</fullName>
    </submittedName>
</protein>
<evidence type="ECO:0000313" key="3">
    <source>
        <dbReference type="EMBL" id="MFC1405897.1"/>
    </source>
</evidence>
<keyword evidence="4" id="KW-1185">Reference proteome</keyword>
<feature type="compositionally biased region" description="Low complexity" evidence="1">
    <location>
        <begin position="10"/>
        <end position="21"/>
    </location>
</feature>
<dbReference type="RefSeq" id="WP_380524554.1">
    <property type="nucleotide sequence ID" value="NZ_JBHEZZ010000024.1"/>
</dbReference>
<feature type="compositionally biased region" description="Low complexity" evidence="1">
    <location>
        <begin position="98"/>
        <end position="109"/>
    </location>
</feature>
<organism evidence="3 4">
    <name type="scientific">Streptacidiphilus cavernicola</name>
    <dbReference type="NCBI Taxonomy" id="3342716"/>
    <lineage>
        <taxon>Bacteria</taxon>
        <taxon>Bacillati</taxon>
        <taxon>Actinomycetota</taxon>
        <taxon>Actinomycetes</taxon>
        <taxon>Kitasatosporales</taxon>
        <taxon>Streptomycetaceae</taxon>
        <taxon>Streptacidiphilus</taxon>
    </lineage>
</organism>
<dbReference type="PANTHER" id="PTHR38441:SF1">
    <property type="entry name" value="MEMBRANE PROTEIN"/>
    <property type="match status" value="1"/>
</dbReference>
<dbReference type="EMBL" id="JBHEZZ010000024">
    <property type="protein sequence ID" value="MFC1405897.1"/>
    <property type="molecule type" value="Genomic_DNA"/>
</dbReference>
<feature type="transmembrane region" description="Helical" evidence="2">
    <location>
        <begin position="186"/>
        <end position="208"/>
    </location>
</feature>
<sequence length="231" mass="25271">MRHREPETPPEAQAAEAPAGDQDGRRGGAAGFDWWAAPASRPRAVAARTEAVQPQQAQPQQAQPEQGQTQEAEPQQAEVVPGQPGPGRAGPERVARTAPEPGVAGPAAPVDTEVARGVAEGVAEPAPRAAEVYRHVQAGEEFREVRREYRRFVFPACAAFLAWYLVYIVAAVTLPGVMDRQIAGPFTVAWALGLLQFASTFLITWLYARHARDRRDRLALGLRWETQDRLR</sequence>
<name>A0ABV6UWT6_9ACTN</name>
<dbReference type="InterPro" id="IPR007436">
    <property type="entry name" value="DUF485"/>
</dbReference>
<evidence type="ECO:0000256" key="2">
    <source>
        <dbReference type="SAM" id="Phobius"/>
    </source>
</evidence>
<dbReference type="Pfam" id="PF04341">
    <property type="entry name" value="DUF485"/>
    <property type="match status" value="1"/>
</dbReference>
<feature type="transmembrane region" description="Helical" evidence="2">
    <location>
        <begin position="152"/>
        <end position="174"/>
    </location>
</feature>
<keyword evidence="2" id="KW-0472">Membrane</keyword>
<keyword evidence="2" id="KW-1133">Transmembrane helix</keyword>
<comment type="caution">
    <text evidence="3">The sequence shown here is derived from an EMBL/GenBank/DDBJ whole genome shotgun (WGS) entry which is preliminary data.</text>
</comment>
<keyword evidence="2" id="KW-0812">Transmembrane</keyword>
<accession>A0ABV6UWT6</accession>
<dbReference type="Proteomes" id="UP001592528">
    <property type="component" value="Unassembled WGS sequence"/>
</dbReference>